<dbReference type="AlphaFoldDB" id="A0A5K8A101"/>
<evidence type="ECO:0000313" key="2">
    <source>
        <dbReference type="Proteomes" id="UP000425960"/>
    </source>
</evidence>
<proteinExistence type="predicted"/>
<dbReference type="EMBL" id="AP021876">
    <property type="protein sequence ID" value="BBO86064.1"/>
    <property type="molecule type" value="Genomic_DNA"/>
</dbReference>
<reference evidence="1 2" key="1">
    <citation type="submission" date="2019-11" db="EMBL/GenBank/DDBJ databases">
        <title>Comparative genomics of hydrocarbon-degrading Desulfosarcina strains.</title>
        <authorList>
            <person name="Watanabe M."/>
            <person name="Kojima H."/>
            <person name="Fukui M."/>
        </authorList>
    </citation>
    <scope>NUCLEOTIDE SEQUENCE [LARGE SCALE GENOMIC DNA]</scope>
    <source>
        <strain evidence="1 2">28bB2T</strain>
    </source>
</reference>
<protein>
    <submittedName>
        <fullName evidence="1">Uncharacterized protein</fullName>
    </submittedName>
</protein>
<name>A0A5K8A101_9BACT</name>
<dbReference type="RefSeq" id="WP_155325490.1">
    <property type="nucleotide sequence ID" value="NZ_AP021876.1"/>
</dbReference>
<dbReference type="KEGG" id="dov:DSCO28_66300"/>
<dbReference type="Proteomes" id="UP000425960">
    <property type="component" value="Chromosome"/>
</dbReference>
<sequence>MQIENQLAWWDGVTFLIDFLGRMTQPGGCLGRITTGADDRLVVHLHHPAFVEDLFSL</sequence>
<accession>A0A5K8A101</accession>
<gene>
    <name evidence="1" type="ORF">DSCO28_66300</name>
</gene>
<organism evidence="1 2">
    <name type="scientific">Desulfosarcina ovata subsp. sediminis</name>
    <dbReference type="NCBI Taxonomy" id="885957"/>
    <lineage>
        <taxon>Bacteria</taxon>
        <taxon>Pseudomonadati</taxon>
        <taxon>Thermodesulfobacteriota</taxon>
        <taxon>Desulfobacteria</taxon>
        <taxon>Desulfobacterales</taxon>
        <taxon>Desulfosarcinaceae</taxon>
        <taxon>Desulfosarcina</taxon>
    </lineage>
</organism>
<evidence type="ECO:0000313" key="1">
    <source>
        <dbReference type="EMBL" id="BBO86064.1"/>
    </source>
</evidence>